<dbReference type="AlphaFoldDB" id="A0A0C3D2T5"/>
<dbReference type="HOGENOM" id="CLU_2293333_0_0_1"/>
<keyword evidence="2" id="KW-1185">Reference proteome</keyword>
<reference evidence="1 2" key="1">
    <citation type="submission" date="2014-04" db="EMBL/GenBank/DDBJ databases">
        <authorList>
            <consortium name="DOE Joint Genome Institute"/>
            <person name="Kuo A."/>
            <person name="Kohler A."/>
            <person name="Nagy L.G."/>
            <person name="Floudas D."/>
            <person name="Copeland A."/>
            <person name="Barry K.W."/>
            <person name="Cichocki N."/>
            <person name="Veneault-Fourrey C."/>
            <person name="LaButti K."/>
            <person name="Lindquist E.A."/>
            <person name="Lipzen A."/>
            <person name="Lundell T."/>
            <person name="Morin E."/>
            <person name="Murat C."/>
            <person name="Sun H."/>
            <person name="Tunlid A."/>
            <person name="Henrissat B."/>
            <person name="Grigoriev I.V."/>
            <person name="Hibbett D.S."/>
            <person name="Martin F."/>
            <person name="Nordberg H.P."/>
            <person name="Cantor M.N."/>
            <person name="Hua S.X."/>
        </authorList>
    </citation>
    <scope>NUCLEOTIDE SEQUENCE [LARGE SCALE GENOMIC DNA]</scope>
    <source>
        <strain evidence="1 2">Foug A</strain>
    </source>
</reference>
<dbReference type="Proteomes" id="UP000053989">
    <property type="component" value="Unassembled WGS sequence"/>
</dbReference>
<reference evidence="2" key="2">
    <citation type="submission" date="2015-01" db="EMBL/GenBank/DDBJ databases">
        <title>Evolutionary Origins and Diversification of the Mycorrhizal Mutualists.</title>
        <authorList>
            <consortium name="DOE Joint Genome Institute"/>
            <consortium name="Mycorrhizal Genomics Consortium"/>
            <person name="Kohler A."/>
            <person name="Kuo A."/>
            <person name="Nagy L.G."/>
            <person name="Floudas D."/>
            <person name="Copeland A."/>
            <person name="Barry K.W."/>
            <person name="Cichocki N."/>
            <person name="Veneault-Fourrey C."/>
            <person name="LaButti K."/>
            <person name="Lindquist E.A."/>
            <person name="Lipzen A."/>
            <person name="Lundell T."/>
            <person name="Morin E."/>
            <person name="Murat C."/>
            <person name="Riley R."/>
            <person name="Ohm R."/>
            <person name="Sun H."/>
            <person name="Tunlid A."/>
            <person name="Henrissat B."/>
            <person name="Grigoriev I.V."/>
            <person name="Hibbett D.S."/>
            <person name="Martin F."/>
        </authorList>
    </citation>
    <scope>NUCLEOTIDE SEQUENCE [LARGE SCALE GENOMIC DNA]</scope>
    <source>
        <strain evidence="2">Foug A</strain>
    </source>
</reference>
<organism evidence="1 2">
    <name type="scientific">Scleroderma citrinum Foug A</name>
    <dbReference type="NCBI Taxonomy" id="1036808"/>
    <lineage>
        <taxon>Eukaryota</taxon>
        <taxon>Fungi</taxon>
        <taxon>Dikarya</taxon>
        <taxon>Basidiomycota</taxon>
        <taxon>Agaricomycotina</taxon>
        <taxon>Agaricomycetes</taxon>
        <taxon>Agaricomycetidae</taxon>
        <taxon>Boletales</taxon>
        <taxon>Sclerodermatineae</taxon>
        <taxon>Sclerodermataceae</taxon>
        <taxon>Scleroderma</taxon>
    </lineage>
</organism>
<dbReference type="EMBL" id="KN822141">
    <property type="protein sequence ID" value="KIM55090.1"/>
    <property type="molecule type" value="Genomic_DNA"/>
</dbReference>
<proteinExistence type="predicted"/>
<evidence type="ECO:0000313" key="2">
    <source>
        <dbReference type="Proteomes" id="UP000053989"/>
    </source>
</evidence>
<dbReference type="InParanoid" id="A0A0C3D2T5"/>
<accession>A0A0C3D2T5</accession>
<sequence length="101" mass="11278">MVLNIVPRLPWLPALKGLQIDWIALLRSRSRFDTATSTDESNDSVSTFWMVTGWLHESGALQFYRSDFDSAAVTPGSVDLPVTFQVVSGWLRYAGAYPVQV</sequence>
<evidence type="ECO:0000313" key="1">
    <source>
        <dbReference type="EMBL" id="KIM55090.1"/>
    </source>
</evidence>
<name>A0A0C3D2T5_9AGAM</name>
<protein>
    <submittedName>
        <fullName evidence="1">Uncharacterized protein</fullName>
    </submittedName>
</protein>
<gene>
    <name evidence="1" type="ORF">SCLCIDRAFT_30612</name>
</gene>